<accession>A0A9D9DN04</accession>
<dbReference type="AlphaFoldDB" id="A0A9D9DN04"/>
<protein>
    <submittedName>
        <fullName evidence="7">LptF/LptG family permease</fullName>
    </submittedName>
</protein>
<comment type="caution">
    <text evidence="7">The sequence shown here is derived from an EMBL/GenBank/DDBJ whole genome shotgun (WGS) entry which is preliminary data.</text>
</comment>
<evidence type="ECO:0000256" key="1">
    <source>
        <dbReference type="ARBA" id="ARBA00004651"/>
    </source>
</evidence>
<evidence type="ECO:0000313" key="7">
    <source>
        <dbReference type="EMBL" id="MBO8429585.1"/>
    </source>
</evidence>
<gene>
    <name evidence="7" type="ORF">IAC68_06625</name>
</gene>
<keyword evidence="4 6" id="KW-1133">Transmembrane helix</keyword>
<evidence type="ECO:0000256" key="5">
    <source>
        <dbReference type="ARBA" id="ARBA00023136"/>
    </source>
</evidence>
<dbReference type="Proteomes" id="UP000823635">
    <property type="component" value="Unassembled WGS sequence"/>
</dbReference>
<reference evidence="7" key="1">
    <citation type="submission" date="2020-10" db="EMBL/GenBank/DDBJ databases">
        <authorList>
            <person name="Gilroy R."/>
        </authorList>
    </citation>
    <scope>NUCLEOTIDE SEQUENCE</scope>
    <source>
        <strain evidence="7">15467</strain>
    </source>
</reference>
<evidence type="ECO:0000256" key="3">
    <source>
        <dbReference type="ARBA" id="ARBA00022692"/>
    </source>
</evidence>
<dbReference type="PANTHER" id="PTHR33529:SF6">
    <property type="entry name" value="YJGP_YJGQ FAMILY PERMEASE"/>
    <property type="match status" value="1"/>
</dbReference>
<dbReference type="GO" id="GO:0015920">
    <property type="term" value="P:lipopolysaccharide transport"/>
    <property type="evidence" value="ECO:0007669"/>
    <property type="project" value="TreeGrafter"/>
</dbReference>
<dbReference type="Pfam" id="PF03739">
    <property type="entry name" value="LptF_LptG"/>
    <property type="match status" value="1"/>
</dbReference>
<proteinExistence type="predicted"/>
<organism evidence="7 8">
    <name type="scientific">Candidatus Egerieousia excrementavium</name>
    <dbReference type="NCBI Taxonomy" id="2840778"/>
    <lineage>
        <taxon>Bacteria</taxon>
        <taxon>Pseudomonadati</taxon>
        <taxon>Bacteroidota</taxon>
        <taxon>Bacteroidia</taxon>
        <taxon>Bacteroidales</taxon>
        <taxon>Candidatus Egerieousia</taxon>
    </lineage>
</organism>
<evidence type="ECO:0000256" key="2">
    <source>
        <dbReference type="ARBA" id="ARBA00022475"/>
    </source>
</evidence>
<reference evidence="7" key="2">
    <citation type="journal article" date="2021" name="PeerJ">
        <title>Extensive microbial diversity within the chicken gut microbiome revealed by metagenomics and culture.</title>
        <authorList>
            <person name="Gilroy R."/>
            <person name="Ravi A."/>
            <person name="Getino M."/>
            <person name="Pursley I."/>
            <person name="Horton D.L."/>
            <person name="Alikhan N.F."/>
            <person name="Baker D."/>
            <person name="Gharbi K."/>
            <person name="Hall N."/>
            <person name="Watson M."/>
            <person name="Adriaenssens E.M."/>
            <person name="Foster-Nyarko E."/>
            <person name="Jarju S."/>
            <person name="Secka A."/>
            <person name="Antonio M."/>
            <person name="Oren A."/>
            <person name="Chaudhuri R.R."/>
            <person name="La Ragione R."/>
            <person name="Hildebrand F."/>
            <person name="Pallen M.J."/>
        </authorList>
    </citation>
    <scope>NUCLEOTIDE SEQUENCE</scope>
    <source>
        <strain evidence="7">15467</strain>
    </source>
</reference>
<feature type="transmembrane region" description="Helical" evidence="6">
    <location>
        <begin position="99"/>
        <end position="117"/>
    </location>
</feature>
<sequence length="488" mass="54839">MKRLDLYILKSFLGPLFMTFFIVLFVLIMQFLWLYIDELVGKGLSFSIILEFLGWGSATLIPMTLPLATLLASIMTMGNLGENNELLAMKAAGISLKRIITPLIYVSIVISIGAFFISNNLIPVAYEKIYSLRDDINKTKEEIKIPTGIFYNGVEGYTLRVASRDDRGTMHDVMVYDHTKKNGNTNLTVADSGYIRLSPDKSNIIFTLYDGINYEETNKVSYRDTSRTLQSVDFAMQQIVIPLKNYAFKKSDESRFGNEVMTKSLAQLRTDRDSLETKVASTISGQTARCVFSSNLEHTYQYDTTGKAKTATIPYPADSLFNWSSSNAEEAALREAISKLNGQITNFDFYERELYQSAYPLRRTIIESFRKFTLSLACLIFFFIGAPLGAIIRKGGLGTPVIISILFFVFYWVIDISGKRLANDGAISPFIGTFISSFILIPIGIFLTVKSSSDSGLFNADAYKIFFNKLSDRLKAFRSKKKGKKDEA</sequence>
<evidence type="ECO:0000313" key="8">
    <source>
        <dbReference type="Proteomes" id="UP000823635"/>
    </source>
</evidence>
<dbReference type="InterPro" id="IPR005495">
    <property type="entry name" value="LptG/LptF_permease"/>
</dbReference>
<feature type="transmembrane region" description="Helical" evidence="6">
    <location>
        <begin position="397"/>
        <end position="414"/>
    </location>
</feature>
<evidence type="ECO:0000256" key="6">
    <source>
        <dbReference type="SAM" id="Phobius"/>
    </source>
</evidence>
<dbReference type="GO" id="GO:0043190">
    <property type="term" value="C:ATP-binding cassette (ABC) transporter complex"/>
    <property type="evidence" value="ECO:0007669"/>
    <property type="project" value="TreeGrafter"/>
</dbReference>
<feature type="transmembrane region" description="Helical" evidence="6">
    <location>
        <begin position="372"/>
        <end position="390"/>
    </location>
</feature>
<feature type="transmembrane region" description="Helical" evidence="6">
    <location>
        <begin position="12"/>
        <end position="36"/>
    </location>
</feature>
<keyword evidence="2" id="KW-1003">Cell membrane</keyword>
<dbReference type="PANTHER" id="PTHR33529">
    <property type="entry name" value="SLR0882 PROTEIN-RELATED"/>
    <property type="match status" value="1"/>
</dbReference>
<comment type="subcellular location">
    <subcellularLocation>
        <location evidence="1">Cell membrane</location>
        <topology evidence="1">Multi-pass membrane protein</topology>
    </subcellularLocation>
</comment>
<name>A0A9D9DN04_9BACT</name>
<keyword evidence="3 6" id="KW-0812">Transmembrane</keyword>
<evidence type="ECO:0000256" key="4">
    <source>
        <dbReference type="ARBA" id="ARBA00022989"/>
    </source>
</evidence>
<keyword evidence="5 6" id="KW-0472">Membrane</keyword>
<dbReference type="EMBL" id="JADINB010000143">
    <property type="protein sequence ID" value="MBO8429585.1"/>
    <property type="molecule type" value="Genomic_DNA"/>
</dbReference>
<feature type="transmembrane region" description="Helical" evidence="6">
    <location>
        <begin position="426"/>
        <end position="449"/>
    </location>
</feature>